<dbReference type="InterPro" id="IPR016024">
    <property type="entry name" value="ARM-type_fold"/>
</dbReference>
<protein>
    <submittedName>
        <fullName evidence="2">Uncharacterized protein</fullName>
    </submittedName>
</protein>
<reference evidence="2" key="2">
    <citation type="submission" date="2023-05" db="EMBL/GenBank/DDBJ databases">
        <authorList>
            <consortium name="Lawrence Berkeley National Laboratory"/>
            <person name="Steindorff A."/>
            <person name="Hensen N."/>
            <person name="Bonometti L."/>
            <person name="Westerberg I."/>
            <person name="Brannstrom I.O."/>
            <person name="Guillou S."/>
            <person name="Cros-Aarteil S."/>
            <person name="Calhoun S."/>
            <person name="Haridas S."/>
            <person name="Kuo A."/>
            <person name="Mondo S."/>
            <person name="Pangilinan J."/>
            <person name="Riley R."/>
            <person name="Labutti K."/>
            <person name="Andreopoulos B."/>
            <person name="Lipzen A."/>
            <person name="Chen C."/>
            <person name="Yanf M."/>
            <person name="Daum C."/>
            <person name="Ng V."/>
            <person name="Clum A."/>
            <person name="Ohm R."/>
            <person name="Martin F."/>
            <person name="Silar P."/>
            <person name="Natvig D."/>
            <person name="Lalanne C."/>
            <person name="Gautier V."/>
            <person name="Ament-Velasquez S.L."/>
            <person name="Kruys A."/>
            <person name="Hutchinson M.I."/>
            <person name="Powell A.J."/>
            <person name="Barry K."/>
            <person name="Miller A.N."/>
            <person name="Grigoriev I.V."/>
            <person name="Debuchy R."/>
            <person name="Gladieux P."/>
            <person name="Thoren M.H."/>
            <person name="Johannesson H."/>
        </authorList>
    </citation>
    <scope>NUCLEOTIDE SEQUENCE</scope>
    <source>
        <strain evidence="2">CBS 731.68</strain>
    </source>
</reference>
<dbReference type="RefSeq" id="XP_062649818.1">
    <property type="nucleotide sequence ID" value="XM_062796138.1"/>
</dbReference>
<dbReference type="PANTHER" id="PTHR32226:SF2">
    <property type="entry name" value="TELO2-INTERACTING PROTEIN 2"/>
    <property type="match status" value="1"/>
</dbReference>
<gene>
    <name evidence="2" type="ORF">N657DRAFT_679059</name>
</gene>
<comment type="similarity">
    <text evidence="1">Belongs to the TTI2 family.</text>
</comment>
<accession>A0AAN6U407</accession>
<reference evidence="2" key="1">
    <citation type="journal article" date="2023" name="Mol. Phylogenet. Evol.">
        <title>Genome-scale phylogeny and comparative genomics of the fungal order Sordariales.</title>
        <authorList>
            <person name="Hensen N."/>
            <person name="Bonometti L."/>
            <person name="Westerberg I."/>
            <person name="Brannstrom I.O."/>
            <person name="Guillou S."/>
            <person name="Cros-Aarteil S."/>
            <person name="Calhoun S."/>
            <person name="Haridas S."/>
            <person name="Kuo A."/>
            <person name="Mondo S."/>
            <person name="Pangilinan J."/>
            <person name="Riley R."/>
            <person name="LaButti K."/>
            <person name="Andreopoulos B."/>
            <person name="Lipzen A."/>
            <person name="Chen C."/>
            <person name="Yan M."/>
            <person name="Daum C."/>
            <person name="Ng V."/>
            <person name="Clum A."/>
            <person name="Steindorff A."/>
            <person name="Ohm R.A."/>
            <person name="Martin F."/>
            <person name="Silar P."/>
            <person name="Natvig D.O."/>
            <person name="Lalanne C."/>
            <person name="Gautier V."/>
            <person name="Ament-Velasquez S.L."/>
            <person name="Kruys A."/>
            <person name="Hutchinson M.I."/>
            <person name="Powell A.J."/>
            <person name="Barry K."/>
            <person name="Miller A.N."/>
            <person name="Grigoriev I.V."/>
            <person name="Debuchy R."/>
            <person name="Gladieux P."/>
            <person name="Hiltunen Thoren M."/>
            <person name="Johannesson H."/>
        </authorList>
    </citation>
    <scope>NUCLEOTIDE SEQUENCE</scope>
    <source>
        <strain evidence="2">CBS 731.68</strain>
    </source>
</reference>
<dbReference type="AlphaFoldDB" id="A0AAN6U407"/>
<evidence type="ECO:0000313" key="2">
    <source>
        <dbReference type="EMBL" id="KAK4126047.1"/>
    </source>
</evidence>
<dbReference type="SUPFAM" id="SSF48371">
    <property type="entry name" value="ARM repeat"/>
    <property type="match status" value="1"/>
</dbReference>
<dbReference type="GO" id="GO:0110078">
    <property type="term" value="C:TTT Hsp90 cochaperone complex"/>
    <property type="evidence" value="ECO:0007669"/>
    <property type="project" value="InterPro"/>
</dbReference>
<dbReference type="EMBL" id="MU853225">
    <property type="protein sequence ID" value="KAK4126047.1"/>
    <property type="molecule type" value="Genomic_DNA"/>
</dbReference>
<dbReference type="GeneID" id="87832906"/>
<name>A0AAN6U407_9PEZI</name>
<dbReference type="Proteomes" id="UP001302602">
    <property type="component" value="Unassembled WGS sequence"/>
</dbReference>
<organism evidence="2 3">
    <name type="scientific">Parathielavia appendiculata</name>
    <dbReference type="NCBI Taxonomy" id="2587402"/>
    <lineage>
        <taxon>Eukaryota</taxon>
        <taxon>Fungi</taxon>
        <taxon>Dikarya</taxon>
        <taxon>Ascomycota</taxon>
        <taxon>Pezizomycotina</taxon>
        <taxon>Sordariomycetes</taxon>
        <taxon>Sordariomycetidae</taxon>
        <taxon>Sordariales</taxon>
        <taxon>Chaetomiaceae</taxon>
        <taxon>Parathielavia</taxon>
    </lineage>
</organism>
<keyword evidence="3" id="KW-1185">Reference proteome</keyword>
<sequence length="556" mass="61623">MSWFKQLSVEAGLASEPELTKEACDKLSKYVPQTFSLKELADEARGCLSLAHSEKPGEVQTLRNYLVSILTCLYFEGRIVHESTTDQDTVRNLARNIAKTIAPVVTPEASRSDNTDSLEAPNQDFTKIRRAIFENCRAISSLGVRALEALMNQTEDPVRLDDEVLYTLLVYTDKTQPWENCEIKASTQRLLEQQFSVPGSPTKEQFLTETLLKHYLRPLFFKSKPSSITTSGRKAEYTDGAAARAESMPDESALTKPWKYTDLRAIPAVAWAVREADTQLIAKHWPLFIPVLLTLVDDPATLIRRRGLLILTDFLAKFSDKTLHDTGLAKVFEDAIFPTLAFLPSLTPEDESLQLLGPAYGALLSLANKQPALSMDGISGGPRNALLDKVLRDGVFMGYFHAKEHVEIVAVLCQQTVAVLTEMGVHAVKHLKDLIPMLSSIMTDPFAPVAPKMLLSAIKAMQAVLANCWPRIPVSLWQDEIINALVLCWLNVAEHDHADTDKHHARIEQELLTSSKALAAVLKTASREGEQATNLSSHVAPLVTKEPRLGKLFPPN</sequence>
<evidence type="ECO:0000313" key="3">
    <source>
        <dbReference type="Proteomes" id="UP001302602"/>
    </source>
</evidence>
<evidence type="ECO:0000256" key="1">
    <source>
        <dbReference type="ARBA" id="ARBA00034736"/>
    </source>
</evidence>
<dbReference type="GO" id="GO:0005829">
    <property type="term" value="C:cytosol"/>
    <property type="evidence" value="ECO:0007669"/>
    <property type="project" value="TreeGrafter"/>
</dbReference>
<dbReference type="InterPro" id="IPR018870">
    <property type="entry name" value="Tti2"/>
</dbReference>
<dbReference type="Pfam" id="PF10521">
    <property type="entry name" value="Tti2"/>
    <property type="match status" value="1"/>
</dbReference>
<comment type="caution">
    <text evidence="2">The sequence shown here is derived from an EMBL/GenBank/DDBJ whole genome shotgun (WGS) entry which is preliminary data.</text>
</comment>
<proteinExistence type="inferred from homology"/>
<dbReference type="PANTHER" id="PTHR32226">
    <property type="entry name" value="TELO2-INTERACTING PROTEIN 2"/>
    <property type="match status" value="1"/>
</dbReference>
<dbReference type="GO" id="GO:0005634">
    <property type="term" value="C:nucleus"/>
    <property type="evidence" value="ECO:0007669"/>
    <property type="project" value="TreeGrafter"/>
</dbReference>